<dbReference type="AlphaFoldDB" id="A0A1X7LHR8"/>
<name>A0A1X7LHR8_9BACT</name>
<feature type="chain" id="PRO_5012394809" description="DUF3108 domain-containing protein" evidence="1">
    <location>
        <begin position="23"/>
        <end position="273"/>
    </location>
</feature>
<dbReference type="Proteomes" id="UP000193804">
    <property type="component" value="Unassembled WGS sequence"/>
</dbReference>
<evidence type="ECO:0008006" key="4">
    <source>
        <dbReference type="Google" id="ProtNLM"/>
    </source>
</evidence>
<proteinExistence type="predicted"/>
<keyword evidence="1" id="KW-0732">Signal</keyword>
<keyword evidence="3" id="KW-1185">Reference proteome</keyword>
<evidence type="ECO:0000313" key="3">
    <source>
        <dbReference type="Proteomes" id="UP000193804"/>
    </source>
</evidence>
<sequence length="273" mass="31912">MNKYLILFFLIVSLKTAHQAFGQCLDQSTAYQAGEELWYDVKYNWGMIWVDAGEVMFAVEDAKWEGYDAHWFKGYGRSMPKWDWVYKVRDTFDAIGTQKQLKPLFFHRNTKEGSYKVNNKYWFDTDKKNIKAEVYNSGEEETIQKNVPFDDCIWDVLSAIYYARNLDFSDFKKDQKIPFNLIVNGKVYNLFVRYLGKEKLEMPDETVYKTIKFSALLVEGTIFDGGEDMTVWVSDDKNKIPIKVQAKIQVGWVKAFLKSTKGLKYGDITPLNP</sequence>
<dbReference type="OrthoDB" id="9808473at2"/>
<dbReference type="RefSeq" id="WP_085519155.1">
    <property type="nucleotide sequence ID" value="NZ_FXAW01000013.1"/>
</dbReference>
<accession>A0A1X7LHR8</accession>
<gene>
    <name evidence="2" type="ORF">SAMN05661096_04044</name>
</gene>
<evidence type="ECO:0000256" key="1">
    <source>
        <dbReference type="SAM" id="SignalP"/>
    </source>
</evidence>
<dbReference type="Pfam" id="PF11306">
    <property type="entry name" value="DUF3108"/>
    <property type="match status" value="1"/>
</dbReference>
<protein>
    <recommendedName>
        <fullName evidence="4">DUF3108 domain-containing protein</fullName>
    </recommendedName>
</protein>
<dbReference type="STRING" id="1028.SAMN05661096_04044"/>
<dbReference type="EMBL" id="FXAW01000013">
    <property type="protein sequence ID" value="SMG53044.1"/>
    <property type="molecule type" value="Genomic_DNA"/>
</dbReference>
<reference evidence="3" key="1">
    <citation type="submission" date="2017-04" db="EMBL/GenBank/DDBJ databases">
        <authorList>
            <person name="Varghese N."/>
            <person name="Submissions S."/>
        </authorList>
    </citation>
    <scope>NUCLEOTIDE SEQUENCE [LARGE SCALE GENOMIC DNA]</scope>
    <source>
        <strain evidence="3">DSM 4125</strain>
    </source>
</reference>
<dbReference type="InterPro" id="IPR021457">
    <property type="entry name" value="DUF3108"/>
</dbReference>
<feature type="signal peptide" evidence="1">
    <location>
        <begin position="1"/>
        <end position="22"/>
    </location>
</feature>
<organism evidence="2 3">
    <name type="scientific">Marivirga sericea</name>
    <dbReference type="NCBI Taxonomy" id="1028"/>
    <lineage>
        <taxon>Bacteria</taxon>
        <taxon>Pseudomonadati</taxon>
        <taxon>Bacteroidota</taxon>
        <taxon>Cytophagia</taxon>
        <taxon>Cytophagales</taxon>
        <taxon>Marivirgaceae</taxon>
        <taxon>Marivirga</taxon>
    </lineage>
</organism>
<evidence type="ECO:0000313" key="2">
    <source>
        <dbReference type="EMBL" id="SMG53044.1"/>
    </source>
</evidence>